<dbReference type="Proteomes" id="UP000309133">
    <property type="component" value="Unassembled WGS sequence"/>
</dbReference>
<feature type="transmembrane region" description="Helical" evidence="9">
    <location>
        <begin position="176"/>
        <end position="201"/>
    </location>
</feature>
<accession>A0A4V3WSH5</accession>
<evidence type="ECO:0000256" key="7">
    <source>
        <dbReference type="ARBA" id="ARBA00022840"/>
    </source>
</evidence>
<protein>
    <recommendedName>
        <fullName evidence="2">histidine kinase</fullName>
        <ecNumber evidence="2">2.7.13.3</ecNumber>
    </recommendedName>
</protein>
<dbReference type="PANTHER" id="PTHR24421">
    <property type="entry name" value="NITRATE/NITRITE SENSOR PROTEIN NARX-RELATED"/>
    <property type="match status" value="1"/>
</dbReference>
<dbReference type="GO" id="GO:0046983">
    <property type="term" value="F:protein dimerization activity"/>
    <property type="evidence" value="ECO:0007669"/>
    <property type="project" value="InterPro"/>
</dbReference>
<feature type="domain" description="Signal transduction histidine kinase subgroup 3 dimerisation and phosphoacceptor" evidence="10">
    <location>
        <begin position="234"/>
        <end position="300"/>
    </location>
</feature>
<dbReference type="InterPro" id="IPR050482">
    <property type="entry name" value="Sensor_HK_TwoCompSys"/>
</dbReference>
<feature type="transmembrane region" description="Helical" evidence="9">
    <location>
        <begin position="113"/>
        <end position="130"/>
    </location>
</feature>
<sequence length="463" mass="48623">MAAGTGTTAHPRAYGGLMNDKNWAERVAALLTRENLVRHRAGVEWLGAGVYFLLGLIAVVGRFNAVIALLVVLGGASLIVLHRRAPGVALLGGYVLVVVVSVLLGGGYAEADWGVIGLPLLVVMFGSAAYGRAPIRWGALGIAAIAVLAAQVGLVFPQLTDIGGFGYGYTFMQSAGFLGSAAFVFVGTCALLLLPWFGGWLSRTAAQRKAAETGKVEIVAQRDELEVSVALEQERNRVARDVHDIVAHSLAVVISQADGARYAARKSPEAVDDALEAISATARAALVDVRSLLTDLRHSQEAGPQPGMNDIDNLVRSFRESGLEVEWSSYGVGRPVSEATGLGVYRIVQESLTNALRHGARTSPVDLEFDWSETALSITVTNDLSAGERAQNAAGHGIPGMRERSALAGGAFTMGDGTNGRFRIRAVLPVDRGTARTQPMATLRTASQPIIPTSSSTSAGVTS</sequence>
<dbReference type="GO" id="GO:0000155">
    <property type="term" value="F:phosphorelay sensor kinase activity"/>
    <property type="evidence" value="ECO:0007669"/>
    <property type="project" value="InterPro"/>
</dbReference>
<keyword evidence="3" id="KW-0597">Phosphoprotein</keyword>
<evidence type="ECO:0000259" key="10">
    <source>
        <dbReference type="Pfam" id="PF07730"/>
    </source>
</evidence>
<keyword evidence="9" id="KW-1133">Transmembrane helix</keyword>
<reference evidence="11 12" key="1">
    <citation type="submission" date="2019-04" db="EMBL/GenBank/DDBJ databases">
        <authorList>
            <person name="Jiang L."/>
        </authorList>
    </citation>
    <scope>NUCLEOTIDE SEQUENCE [LARGE SCALE GENOMIC DNA]</scope>
    <source>
        <strain evidence="11 12">YIM 131853</strain>
    </source>
</reference>
<evidence type="ECO:0000256" key="4">
    <source>
        <dbReference type="ARBA" id="ARBA00022679"/>
    </source>
</evidence>
<evidence type="ECO:0000313" key="11">
    <source>
        <dbReference type="EMBL" id="THG28117.1"/>
    </source>
</evidence>
<dbReference type="InterPro" id="IPR011712">
    <property type="entry name" value="Sig_transdc_His_kin_sub3_dim/P"/>
</dbReference>
<organism evidence="11 12">
    <name type="scientific">Naasia lichenicola</name>
    <dbReference type="NCBI Taxonomy" id="2565933"/>
    <lineage>
        <taxon>Bacteria</taxon>
        <taxon>Bacillati</taxon>
        <taxon>Actinomycetota</taxon>
        <taxon>Actinomycetes</taxon>
        <taxon>Micrococcales</taxon>
        <taxon>Microbacteriaceae</taxon>
        <taxon>Naasia</taxon>
    </lineage>
</organism>
<feature type="transmembrane region" description="Helical" evidence="9">
    <location>
        <begin position="88"/>
        <end position="107"/>
    </location>
</feature>
<keyword evidence="9" id="KW-0812">Transmembrane</keyword>
<dbReference type="SUPFAM" id="SSF55874">
    <property type="entry name" value="ATPase domain of HSP90 chaperone/DNA topoisomerase II/histidine kinase"/>
    <property type="match status" value="1"/>
</dbReference>
<dbReference type="EC" id="2.7.13.3" evidence="2"/>
<dbReference type="EMBL" id="SSSM01000007">
    <property type="protein sequence ID" value="THG28117.1"/>
    <property type="molecule type" value="Genomic_DNA"/>
</dbReference>
<keyword evidence="9" id="KW-0472">Membrane</keyword>
<evidence type="ECO:0000256" key="2">
    <source>
        <dbReference type="ARBA" id="ARBA00012438"/>
    </source>
</evidence>
<dbReference type="GO" id="GO:0016020">
    <property type="term" value="C:membrane"/>
    <property type="evidence" value="ECO:0007669"/>
    <property type="project" value="InterPro"/>
</dbReference>
<gene>
    <name evidence="11" type="ORF">E6C64_18550</name>
</gene>
<keyword evidence="5" id="KW-0547">Nucleotide-binding</keyword>
<dbReference type="Gene3D" id="1.20.5.1930">
    <property type="match status" value="1"/>
</dbReference>
<dbReference type="InterPro" id="IPR036890">
    <property type="entry name" value="HATPase_C_sf"/>
</dbReference>
<dbReference type="Gene3D" id="3.30.565.10">
    <property type="entry name" value="Histidine kinase-like ATPase, C-terminal domain"/>
    <property type="match status" value="1"/>
</dbReference>
<comment type="caution">
    <text evidence="11">The sequence shown here is derived from an EMBL/GenBank/DDBJ whole genome shotgun (WGS) entry which is preliminary data.</text>
</comment>
<evidence type="ECO:0000256" key="8">
    <source>
        <dbReference type="ARBA" id="ARBA00023012"/>
    </source>
</evidence>
<evidence type="ECO:0000256" key="5">
    <source>
        <dbReference type="ARBA" id="ARBA00022741"/>
    </source>
</evidence>
<evidence type="ECO:0000256" key="6">
    <source>
        <dbReference type="ARBA" id="ARBA00022777"/>
    </source>
</evidence>
<evidence type="ECO:0000313" key="12">
    <source>
        <dbReference type="Proteomes" id="UP000309133"/>
    </source>
</evidence>
<dbReference type="PANTHER" id="PTHR24421:SF10">
    <property type="entry name" value="NITRATE_NITRITE SENSOR PROTEIN NARQ"/>
    <property type="match status" value="1"/>
</dbReference>
<dbReference type="Pfam" id="PF07730">
    <property type="entry name" value="HisKA_3"/>
    <property type="match status" value="1"/>
</dbReference>
<proteinExistence type="predicted"/>
<keyword evidence="6" id="KW-0418">Kinase</keyword>
<dbReference type="CDD" id="cd16917">
    <property type="entry name" value="HATPase_UhpB-NarQ-NarX-like"/>
    <property type="match status" value="1"/>
</dbReference>
<name>A0A4V3WSH5_9MICO</name>
<dbReference type="AlphaFoldDB" id="A0A4V3WSH5"/>
<evidence type="ECO:0000256" key="3">
    <source>
        <dbReference type="ARBA" id="ARBA00022553"/>
    </source>
</evidence>
<keyword evidence="4" id="KW-0808">Transferase</keyword>
<keyword evidence="12" id="KW-1185">Reference proteome</keyword>
<keyword evidence="7" id="KW-0067">ATP-binding</keyword>
<comment type="catalytic activity">
    <reaction evidence="1">
        <text>ATP + protein L-histidine = ADP + protein N-phospho-L-histidine.</text>
        <dbReference type="EC" id="2.7.13.3"/>
    </reaction>
</comment>
<dbReference type="GO" id="GO:0005524">
    <property type="term" value="F:ATP binding"/>
    <property type="evidence" value="ECO:0007669"/>
    <property type="project" value="UniProtKB-KW"/>
</dbReference>
<evidence type="ECO:0000256" key="9">
    <source>
        <dbReference type="SAM" id="Phobius"/>
    </source>
</evidence>
<keyword evidence="8" id="KW-0902">Two-component regulatory system</keyword>
<feature type="transmembrane region" description="Helical" evidence="9">
    <location>
        <begin position="50"/>
        <end position="81"/>
    </location>
</feature>
<feature type="transmembrane region" description="Helical" evidence="9">
    <location>
        <begin position="137"/>
        <end position="156"/>
    </location>
</feature>
<evidence type="ECO:0000256" key="1">
    <source>
        <dbReference type="ARBA" id="ARBA00000085"/>
    </source>
</evidence>